<sequence length="410" mass="45247">MTSMEIDSSYNIPAASSSSSTADGTPWVERYRPKTLKDVSHQTEVVQTLQNAVQTGRLPHLLLYGPPGSGKTSVALALCKELWHPSQLKRRVLELNASDERGISVVREKIKQFASLSVGSGAVPVVPPGKKSKTGKNDFFGTTKENTINGGEEQQQQQQDTADTGMEVEERKYPNPPFKIIILDEADTVTPDAQAALRRIIEAHSRITRFILICNYVTRIIEPLASRCAKFRFQALPSSSMKERLTSIARAEGITDQQLSGKQMDDILNISGGDMRRAVTSLQSVQALLAGDPKMEINEATLAELSGQPPNHVVQTLYQSLLDMKFETMRNAVKRVVADGYSVQMLLTKLLDKITDSEDLDELGKARLAIRIAEAEDRMNDGADEELQLMTVCGLALECLQSAQRKREMS</sequence>
<evidence type="ECO:0000256" key="5">
    <source>
        <dbReference type="SAM" id="MobiDB-lite"/>
    </source>
</evidence>
<dbReference type="GO" id="GO:0005524">
    <property type="term" value="F:ATP binding"/>
    <property type="evidence" value="ECO:0007669"/>
    <property type="project" value="UniProtKB-KW"/>
</dbReference>
<organism evidence="7 8">
    <name type="scientific">Nitzschia inconspicua</name>
    <dbReference type="NCBI Taxonomy" id="303405"/>
    <lineage>
        <taxon>Eukaryota</taxon>
        <taxon>Sar</taxon>
        <taxon>Stramenopiles</taxon>
        <taxon>Ochrophyta</taxon>
        <taxon>Bacillariophyta</taxon>
        <taxon>Bacillariophyceae</taxon>
        <taxon>Bacillariophycidae</taxon>
        <taxon>Bacillariales</taxon>
        <taxon>Bacillariaceae</taxon>
        <taxon>Nitzschia</taxon>
    </lineage>
</organism>
<feature type="compositionally biased region" description="Low complexity" evidence="5">
    <location>
        <begin position="8"/>
        <end position="22"/>
    </location>
</feature>
<evidence type="ECO:0000259" key="6">
    <source>
        <dbReference type="SMART" id="SM00382"/>
    </source>
</evidence>
<dbReference type="OrthoDB" id="4199794at2759"/>
<keyword evidence="2" id="KW-0235">DNA replication</keyword>
<keyword evidence="4" id="KW-0067">ATP-binding</keyword>
<dbReference type="InterPro" id="IPR047854">
    <property type="entry name" value="RFC_lid"/>
</dbReference>
<dbReference type="CDD" id="cd00009">
    <property type="entry name" value="AAA"/>
    <property type="match status" value="1"/>
</dbReference>
<feature type="compositionally biased region" description="Polar residues" evidence="5">
    <location>
        <begin position="143"/>
        <end position="153"/>
    </location>
</feature>
<comment type="caution">
    <text evidence="7">The sequence shown here is derived from an EMBL/GenBank/DDBJ whole genome shotgun (WGS) entry which is preliminary data.</text>
</comment>
<dbReference type="Proteomes" id="UP000693970">
    <property type="component" value="Unassembled WGS sequence"/>
</dbReference>
<dbReference type="GO" id="GO:0016887">
    <property type="term" value="F:ATP hydrolysis activity"/>
    <property type="evidence" value="ECO:0007669"/>
    <property type="project" value="InterPro"/>
</dbReference>
<dbReference type="GO" id="GO:0003689">
    <property type="term" value="F:DNA clamp loader activity"/>
    <property type="evidence" value="ECO:0007669"/>
    <property type="project" value="TreeGrafter"/>
</dbReference>
<feature type="domain" description="AAA+ ATPase" evidence="6">
    <location>
        <begin position="57"/>
        <end position="239"/>
    </location>
</feature>
<dbReference type="GO" id="GO:0005634">
    <property type="term" value="C:nucleus"/>
    <property type="evidence" value="ECO:0007669"/>
    <property type="project" value="TreeGrafter"/>
</dbReference>
<dbReference type="EMBL" id="JAGRRH010000004">
    <property type="protein sequence ID" value="KAG7370972.1"/>
    <property type="molecule type" value="Genomic_DNA"/>
</dbReference>
<dbReference type="GO" id="GO:0006261">
    <property type="term" value="P:DNA-templated DNA replication"/>
    <property type="evidence" value="ECO:0007669"/>
    <property type="project" value="TreeGrafter"/>
</dbReference>
<dbReference type="PANTHER" id="PTHR11669:SF20">
    <property type="entry name" value="REPLICATION FACTOR C SUBUNIT 4"/>
    <property type="match status" value="1"/>
</dbReference>
<evidence type="ECO:0000256" key="4">
    <source>
        <dbReference type="ARBA" id="ARBA00022840"/>
    </source>
</evidence>
<reference evidence="7" key="2">
    <citation type="submission" date="2021-04" db="EMBL/GenBank/DDBJ databases">
        <authorList>
            <person name="Podell S."/>
        </authorList>
    </citation>
    <scope>NUCLEOTIDE SEQUENCE</scope>
    <source>
        <strain evidence="7">Hildebrandi</strain>
    </source>
</reference>
<proteinExistence type="inferred from homology"/>
<dbReference type="Pfam" id="PF08542">
    <property type="entry name" value="Rep_fac_C"/>
    <property type="match status" value="1"/>
</dbReference>
<evidence type="ECO:0000256" key="3">
    <source>
        <dbReference type="ARBA" id="ARBA00022741"/>
    </source>
</evidence>
<comment type="similarity">
    <text evidence="1">Belongs to the activator 1 small subunits family.</text>
</comment>
<feature type="region of interest" description="Disordered" evidence="5">
    <location>
        <begin position="1"/>
        <end position="26"/>
    </location>
</feature>
<evidence type="ECO:0000256" key="1">
    <source>
        <dbReference type="ARBA" id="ARBA00005378"/>
    </source>
</evidence>
<keyword evidence="8" id="KW-1185">Reference proteome</keyword>
<keyword evidence="3" id="KW-0547">Nucleotide-binding</keyword>
<dbReference type="InterPro" id="IPR003959">
    <property type="entry name" value="ATPase_AAA_core"/>
</dbReference>
<evidence type="ECO:0000313" key="8">
    <source>
        <dbReference type="Proteomes" id="UP000693970"/>
    </source>
</evidence>
<dbReference type="InterPro" id="IPR003593">
    <property type="entry name" value="AAA+_ATPase"/>
</dbReference>
<evidence type="ECO:0000313" key="7">
    <source>
        <dbReference type="EMBL" id="KAG7370972.1"/>
    </source>
</evidence>
<dbReference type="PANTHER" id="PTHR11669">
    <property type="entry name" value="REPLICATION FACTOR C / DNA POLYMERASE III GAMMA-TAU SUBUNIT"/>
    <property type="match status" value="1"/>
</dbReference>
<dbReference type="CDD" id="cd18140">
    <property type="entry name" value="HLD_clamp_RFC"/>
    <property type="match status" value="1"/>
</dbReference>
<name>A0A9K3LZC3_9STRA</name>
<accession>A0A9K3LZC3</accession>
<dbReference type="GO" id="GO:0005663">
    <property type="term" value="C:DNA replication factor C complex"/>
    <property type="evidence" value="ECO:0007669"/>
    <property type="project" value="TreeGrafter"/>
</dbReference>
<dbReference type="GO" id="GO:0006281">
    <property type="term" value="P:DNA repair"/>
    <property type="evidence" value="ECO:0007669"/>
    <property type="project" value="TreeGrafter"/>
</dbReference>
<dbReference type="InterPro" id="IPR013748">
    <property type="entry name" value="Rep_factorC_C"/>
</dbReference>
<dbReference type="InterPro" id="IPR050238">
    <property type="entry name" value="DNA_Rep/Repair_Clamp_Loader"/>
</dbReference>
<gene>
    <name evidence="7" type="ORF">IV203_019542</name>
</gene>
<dbReference type="SMART" id="SM00382">
    <property type="entry name" value="AAA"/>
    <property type="match status" value="1"/>
</dbReference>
<dbReference type="AlphaFoldDB" id="A0A9K3LZC3"/>
<feature type="region of interest" description="Disordered" evidence="5">
    <location>
        <begin position="127"/>
        <end position="165"/>
    </location>
</feature>
<dbReference type="Pfam" id="PF00004">
    <property type="entry name" value="AAA"/>
    <property type="match status" value="1"/>
</dbReference>
<reference evidence="7" key="1">
    <citation type="journal article" date="2021" name="Sci. Rep.">
        <title>Diploid genomic architecture of Nitzschia inconspicua, an elite biomass production diatom.</title>
        <authorList>
            <person name="Oliver A."/>
            <person name="Podell S."/>
            <person name="Pinowska A."/>
            <person name="Traller J.C."/>
            <person name="Smith S.R."/>
            <person name="McClure R."/>
            <person name="Beliaev A."/>
            <person name="Bohutskyi P."/>
            <person name="Hill E.A."/>
            <person name="Rabines A."/>
            <person name="Zheng H."/>
            <person name="Allen L.Z."/>
            <person name="Kuo A."/>
            <person name="Grigoriev I.V."/>
            <person name="Allen A.E."/>
            <person name="Hazlebeck D."/>
            <person name="Allen E.E."/>
        </authorList>
    </citation>
    <scope>NUCLEOTIDE SEQUENCE</scope>
    <source>
        <strain evidence="7">Hildebrandi</strain>
    </source>
</reference>
<evidence type="ECO:0000256" key="2">
    <source>
        <dbReference type="ARBA" id="ARBA00022705"/>
    </source>
</evidence>
<protein>
    <submittedName>
        <fullName evidence="7">Replication factor C</fullName>
    </submittedName>
</protein>